<reference evidence="3" key="2">
    <citation type="submission" date="2013-07" db="EMBL/GenBank/DDBJ databases">
        <authorList>
            <consortium name="The Broad Institute Genome Sequencing Platform"/>
            <person name="Cuomo C."/>
            <person name="Litvintseva A."/>
            <person name="Chen Y."/>
            <person name="Heitman J."/>
            <person name="Sun S."/>
            <person name="Springer D."/>
            <person name="Dromer F."/>
            <person name="Young S.K."/>
            <person name="Zeng Q."/>
            <person name="Gargeya S."/>
            <person name="Fitzgerald M."/>
            <person name="Abouelleil A."/>
            <person name="Alvarado L."/>
            <person name="Berlin A.M."/>
            <person name="Chapman S.B."/>
            <person name="Dewar J."/>
            <person name="Goldberg J."/>
            <person name="Griggs A."/>
            <person name="Gujja S."/>
            <person name="Hansen M."/>
            <person name="Howarth C."/>
            <person name="Imamovic A."/>
            <person name="Larimer J."/>
            <person name="McCowan C."/>
            <person name="Murphy C."/>
            <person name="Pearson M."/>
            <person name="Priest M."/>
            <person name="Roberts A."/>
            <person name="Saif S."/>
            <person name="Shea T."/>
            <person name="Sykes S."/>
            <person name="Wortman J."/>
            <person name="Nusbaum C."/>
            <person name="Birren B."/>
        </authorList>
    </citation>
    <scope>NUCLEOTIDE SEQUENCE</scope>
    <source>
        <strain evidence="3">CBS 10118</strain>
    </source>
</reference>
<proteinExistence type="predicted"/>
<evidence type="ECO:0000313" key="4">
    <source>
        <dbReference type="Proteomes" id="UP000092730"/>
    </source>
</evidence>
<accession>A0A1B9G6D7</accession>
<dbReference type="Proteomes" id="UP000092730">
    <property type="component" value="Chromosome 1"/>
</dbReference>
<dbReference type="PROSITE" id="PS51257">
    <property type="entry name" value="PROKAR_LIPOPROTEIN"/>
    <property type="match status" value="1"/>
</dbReference>
<dbReference type="VEuPathDB" id="FungiDB:I302_04238"/>
<dbReference type="AlphaFoldDB" id="A0A1B9G6D7"/>
<feature type="compositionally biased region" description="Basic and acidic residues" evidence="1">
    <location>
        <begin position="89"/>
        <end position="98"/>
    </location>
</feature>
<name>A0A1B9G6D7_9TREE</name>
<gene>
    <name evidence="2" type="ORF">I302_04238</name>
    <name evidence="3" type="ORF">I302_100865</name>
</gene>
<dbReference type="EMBL" id="CP144541">
    <property type="protein sequence ID" value="WVW78902.1"/>
    <property type="molecule type" value="Genomic_DNA"/>
</dbReference>
<evidence type="ECO:0000313" key="3">
    <source>
        <dbReference type="EMBL" id="WVW78902.1"/>
    </source>
</evidence>
<reference evidence="2" key="1">
    <citation type="submission" date="2013-07" db="EMBL/GenBank/DDBJ databases">
        <title>The Genome Sequence of Cryptococcus bestiolae CBS10118.</title>
        <authorList>
            <consortium name="The Broad Institute Genome Sequencing Platform"/>
            <person name="Cuomo C."/>
            <person name="Litvintseva A."/>
            <person name="Chen Y."/>
            <person name="Heitman J."/>
            <person name="Sun S."/>
            <person name="Springer D."/>
            <person name="Dromer F."/>
            <person name="Young S.K."/>
            <person name="Zeng Q."/>
            <person name="Gargeya S."/>
            <person name="Fitzgerald M."/>
            <person name="Abouelleil A."/>
            <person name="Alvarado L."/>
            <person name="Berlin A.M."/>
            <person name="Chapman S.B."/>
            <person name="Dewar J."/>
            <person name="Goldberg J."/>
            <person name="Griggs A."/>
            <person name="Gujja S."/>
            <person name="Hansen M."/>
            <person name="Howarth C."/>
            <person name="Imamovic A."/>
            <person name="Larimer J."/>
            <person name="McCowan C."/>
            <person name="Murphy C."/>
            <person name="Pearson M."/>
            <person name="Priest M."/>
            <person name="Roberts A."/>
            <person name="Saif S."/>
            <person name="Shea T."/>
            <person name="Sykes S."/>
            <person name="Wortman J."/>
            <person name="Nusbaum C."/>
            <person name="Birren B."/>
        </authorList>
    </citation>
    <scope>NUCLEOTIDE SEQUENCE [LARGE SCALE GENOMIC DNA]</scope>
    <source>
        <strain evidence="2">CBS 10118</strain>
    </source>
</reference>
<keyword evidence="4" id="KW-1185">Reference proteome</keyword>
<dbReference type="GeneID" id="30208637"/>
<dbReference type="RefSeq" id="XP_019047622.1">
    <property type="nucleotide sequence ID" value="XM_019190874.1"/>
</dbReference>
<protein>
    <submittedName>
        <fullName evidence="2">Uncharacterized protein</fullName>
    </submittedName>
</protein>
<evidence type="ECO:0000313" key="2">
    <source>
        <dbReference type="EMBL" id="OCF26552.1"/>
    </source>
</evidence>
<evidence type="ECO:0000256" key="1">
    <source>
        <dbReference type="SAM" id="MobiDB-lite"/>
    </source>
</evidence>
<reference evidence="3" key="4">
    <citation type="submission" date="2024-02" db="EMBL/GenBank/DDBJ databases">
        <title>Comparative genomics of Cryptococcus and Kwoniella reveals pathogenesis evolution and contrasting modes of karyotype evolution via chromosome fusion or intercentromeric recombination.</title>
        <authorList>
            <person name="Coelho M.A."/>
            <person name="David-Palma M."/>
            <person name="Shea T."/>
            <person name="Bowers K."/>
            <person name="McGinley-Smith S."/>
            <person name="Mohammad A.W."/>
            <person name="Gnirke A."/>
            <person name="Yurkov A.M."/>
            <person name="Nowrousian M."/>
            <person name="Sun S."/>
            <person name="Cuomo C.A."/>
            <person name="Heitman J."/>
        </authorList>
    </citation>
    <scope>NUCLEOTIDE SEQUENCE</scope>
    <source>
        <strain evidence="3">CBS 10118</strain>
    </source>
</reference>
<feature type="region of interest" description="Disordered" evidence="1">
    <location>
        <begin position="74"/>
        <end position="106"/>
    </location>
</feature>
<dbReference type="EMBL" id="KI894020">
    <property type="protein sequence ID" value="OCF26552.1"/>
    <property type="molecule type" value="Genomic_DNA"/>
</dbReference>
<sequence length="238" mass="25425">MLHKISIPFAPTAITVSCSEQDLDVVKDTIESCISKAWLSLEPSTASSGADPAESIAHWQGLSQEISKQLFCSRPPSPLSDAVSDEVDSSEHLEHDQNGDLDVSSSFHGTPRFTTWVSEAARSGASATGNNQGVDSFDYLRSDSPPHGGVRVFRPTCKNDKGLDGVHRPISPFDLEGPASGNLASETQSRLPLSSAETGMHVIKARNKSTEEAGISSIAGGTVARLRDFWEHNHSDGL</sequence>
<reference evidence="2" key="3">
    <citation type="submission" date="2014-01" db="EMBL/GenBank/DDBJ databases">
        <title>Evolution of pathogenesis and genome organization in the Tremellales.</title>
        <authorList>
            <person name="Cuomo C."/>
            <person name="Litvintseva A."/>
            <person name="Heitman J."/>
            <person name="Chen Y."/>
            <person name="Sun S."/>
            <person name="Springer D."/>
            <person name="Dromer F."/>
            <person name="Young S."/>
            <person name="Zeng Q."/>
            <person name="Chapman S."/>
            <person name="Gujja S."/>
            <person name="Saif S."/>
            <person name="Birren B."/>
        </authorList>
    </citation>
    <scope>NUCLEOTIDE SEQUENCE</scope>
    <source>
        <strain evidence="2">CBS 10118</strain>
    </source>
</reference>
<organism evidence="2">
    <name type="scientific">Kwoniella bestiolae CBS 10118</name>
    <dbReference type="NCBI Taxonomy" id="1296100"/>
    <lineage>
        <taxon>Eukaryota</taxon>
        <taxon>Fungi</taxon>
        <taxon>Dikarya</taxon>
        <taxon>Basidiomycota</taxon>
        <taxon>Agaricomycotina</taxon>
        <taxon>Tremellomycetes</taxon>
        <taxon>Tremellales</taxon>
        <taxon>Cryptococcaceae</taxon>
        <taxon>Kwoniella</taxon>
    </lineage>
</organism>
<dbReference type="KEGG" id="kbi:30208637"/>